<dbReference type="EnsemblMetazoa" id="GPPI051457-RA">
    <property type="protein sequence ID" value="GPPI051457-PA"/>
    <property type="gene ID" value="GPPI051457"/>
</dbReference>
<dbReference type="EMBL" id="JXJN01029290">
    <property type="status" value="NOT_ANNOTATED_CDS"/>
    <property type="molecule type" value="Genomic_DNA"/>
</dbReference>
<protein>
    <submittedName>
        <fullName evidence="1">Uncharacterized protein</fullName>
    </submittedName>
</protein>
<proteinExistence type="predicted"/>
<evidence type="ECO:0000313" key="1">
    <source>
        <dbReference type="EnsemblMetazoa" id="GPPI051457-PA"/>
    </source>
</evidence>
<sequence>ISVYAYIRIGNIPGTEYGEGFGDGSQYAEFIDGYGLYEGNNVNVVAPDVLVNVDSDEDEINAATEAAVAADTAEDEVETEANEQLLLLPLQLLLPPPTPLLLLQPCWLLWDKFSIIDVN</sequence>
<reference evidence="2" key="1">
    <citation type="submission" date="2015-01" db="EMBL/GenBank/DDBJ databases">
        <authorList>
            <person name="Aksoy S."/>
            <person name="Warren W."/>
            <person name="Wilson R.K."/>
        </authorList>
    </citation>
    <scope>NUCLEOTIDE SEQUENCE [LARGE SCALE GENOMIC DNA]</scope>
    <source>
        <strain evidence="2">IAEA</strain>
    </source>
</reference>
<keyword evidence="2" id="KW-1185">Reference proteome</keyword>
<organism evidence="1 2">
    <name type="scientific">Glossina palpalis gambiensis</name>
    <dbReference type="NCBI Taxonomy" id="67801"/>
    <lineage>
        <taxon>Eukaryota</taxon>
        <taxon>Metazoa</taxon>
        <taxon>Ecdysozoa</taxon>
        <taxon>Arthropoda</taxon>
        <taxon>Hexapoda</taxon>
        <taxon>Insecta</taxon>
        <taxon>Pterygota</taxon>
        <taxon>Neoptera</taxon>
        <taxon>Endopterygota</taxon>
        <taxon>Diptera</taxon>
        <taxon>Brachycera</taxon>
        <taxon>Muscomorpha</taxon>
        <taxon>Hippoboscoidea</taxon>
        <taxon>Glossinidae</taxon>
        <taxon>Glossina</taxon>
    </lineage>
</organism>
<dbReference type="AlphaFoldDB" id="A0A1B0C7M8"/>
<reference evidence="1" key="2">
    <citation type="submission" date="2020-05" db="UniProtKB">
        <authorList>
            <consortium name="EnsemblMetazoa"/>
        </authorList>
    </citation>
    <scope>IDENTIFICATION</scope>
    <source>
        <strain evidence="1">IAEA</strain>
    </source>
</reference>
<dbReference type="Proteomes" id="UP000092460">
    <property type="component" value="Unassembled WGS sequence"/>
</dbReference>
<name>A0A1B0C7M8_9MUSC</name>
<accession>A0A1B0C7M8</accession>
<dbReference type="VEuPathDB" id="VectorBase:GPPI051457"/>
<evidence type="ECO:0000313" key="2">
    <source>
        <dbReference type="Proteomes" id="UP000092460"/>
    </source>
</evidence>